<evidence type="ECO:0000256" key="1">
    <source>
        <dbReference type="SAM" id="Phobius"/>
    </source>
</evidence>
<dbReference type="InterPro" id="IPR021994">
    <property type="entry name" value="DUF3592"/>
</dbReference>
<evidence type="ECO:0000259" key="2">
    <source>
        <dbReference type="Pfam" id="PF12158"/>
    </source>
</evidence>
<feature type="transmembrane region" description="Helical" evidence="1">
    <location>
        <begin position="6"/>
        <end position="25"/>
    </location>
</feature>
<name>A0A9D2KNI1_9FIRM</name>
<comment type="caution">
    <text evidence="3">The sequence shown here is derived from an EMBL/GenBank/DDBJ whole genome shotgun (WGS) entry which is preliminary data.</text>
</comment>
<keyword evidence="1" id="KW-0812">Transmembrane</keyword>
<sequence>MIAALLICGICSLIGLVFLIIGLLLKGSIRKKLRVCTEKTTGRVVGNDLVRDPPYGSPDSRDAWYPIVQYYAQGQTITRRIPFGQYGKCKYPTGTVLTVFFDPDDPQNCYLPEDNTPNHICRIFLITGALLTVLGIAAGLGALFLL</sequence>
<reference evidence="3" key="1">
    <citation type="journal article" date="2021" name="PeerJ">
        <title>Extensive microbial diversity within the chicken gut microbiome revealed by metagenomics and culture.</title>
        <authorList>
            <person name="Gilroy R."/>
            <person name="Ravi A."/>
            <person name="Getino M."/>
            <person name="Pursley I."/>
            <person name="Horton D.L."/>
            <person name="Alikhan N.F."/>
            <person name="Baker D."/>
            <person name="Gharbi K."/>
            <person name="Hall N."/>
            <person name="Watson M."/>
            <person name="Adriaenssens E.M."/>
            <person name="Foster-Nyarko E."/>
            <person name="Jarju S."/>
            <person name="Secka A."/>
            <person name="Antonio M."/>
            <person name="Oren A."/>
            <person name="Chaudhuri R.R."/>
            <person name="La Ragione R."/>
            <person name="Hildebrand F."/>
            <person name="Pallen M.J."/>
        </authorList>
    </citation>
    <scope>NUCLEOTIDE SEQUENCE</scope>
    <source>
        <strain evidence="3">CHK178-16964</strain>
    </source>
</reference>
<gene>
    <name evidence="3" type="ORF">IAA07_02035</name>
</gene>
<dbReference type="AlphaFoldDB" id="A0A9D2KNI1"/>
<keyword evidence="1" id="KW-0472">Membrane</keyword>
<dbReference type="EMBL" id="DWZA01000020">
    <property type="protein sequence ID" value="HJA70345.1"/>
    <property type="molecule type" value="Genomic_DNA"/>
</dbReference>
<proteinExistence type="predicted"/>
<feature type="transmembrane region" description="Helical" evidence="1">
    <location>
        <begin position="123"/>
        <end position="145"/>
    </location>
</feature>
<reference evidence="3" key="2">
    <citation type="submission" date="2021-04" db="EMBL/GenBank/DDBJ databases">
        <authorList>
            <person name="Gilroy R."/>
        </authorList>
    </citation>
    <scope>NUCLEOTIDE SEQUENCE</scope>
    <source>
        <strain evidence="3">CHK178-16964</strain>
    </source>
</reference>
<dbReference type="Proteomes" id="UP000823900">
    <property type="component" value="Unassembled WGS sequence"/>
</dbReference>
<evidence type="ECO:0000313" key="3">
    <source>
        <dbReference type="EMBL" id="HJA70345.1"/>
    </source>
</evidence>
<organism evidence="3 4">
    <name type="scientific">Candidatus Lachnoclostridium stercoravium</name>
    <dbReference type="NCBI Taxonomy" id="2838633"/>
    <lineage>
        <taxon>Bacteria</taxon>
        <taxon>Bacillati</taxon>
        <taxon>Bacillota</taxon>
        <taxon>Clostridia</taxon>
        <taxon>Lachnospirales</taxon>
        <taxon>Lachnospiraceae</taxon>
    </lineage>
</organism>
<accession>A0A9D2KNI1</accession>
<evidence type="ECO:0000313" key="4">
    <source>
        <dbReference type="Proteomes" id="UP000823900"/>
    </source>
</evidence>
<protein>
    <submittedName>
        <fullName evidence="3">DUF3592 domain-containing protein</fullName>
    </submittedName>
</protein>
<dbReference type="Pfam" id="PF12158">
    <property type="entry name" value="DUF3592"/>
    <property type="match status" value="1"/>
</dbReference>
<keyword evidence="1" id="KW-1133">Transmembrane helix</keyword>
<feature type="domain" description="DUF3592" evidence="2">
    <location>
        <begin position="40"/>
        <end position="111"/>
    </location>
</feature>